<dbReference type="SUPFAM" id="SSF88946">
    <property type="entry name" value="Sigma2 domain of RNA polymerase sigma factors"/>
    <property type="match status" value="1"/>
</dbReference>
<name>X0WZI2_9ZZZZ</name>
<dbReference type="InterPro" id="IPR013325">
    <property type="entry name" value="RNA_pol_sigma_r2"/>
</dbReference>
<dbReference type="GO" id="GO:0003700">
    <property type="term" value="F:DNA-binding transcription factor activity"/>
    <property type="evidence" value="ECO:0007669"/>
    <property type="project" value="InterPro"/>
</dbReference>
<dbReference type="EMBL" id="BARS01044434">
    <property type="protein sequence ID" value="GAG36130.1"/>
    <property type="molecule type" value="Genomic_DNA"/>
</dbReference>
<gene>
    <name evidence="1" type="ORF">S01H1_67129</name>
</gene>
<dbReference type="Gene3D" id="1.10.1740.10">
    <property type="match status" value="1"/>
</dbReference>
<sequence>MKKYNVQNYIRYKEDLKASMPEHKEFKDYDRNELITKFMPLVENLARKFSTTQQASGVLSINDLIQIGGEALTKSVDKLLWEKLNDSDDLEKTLKSFFSKRIKGAIRRRIDMHRGDIRIPEHKMNEIRKNPKDHKMVEMFFNSIFLSIDAQPANDEGEMMIHQIADKS</sequence>
<evidence type="ECO:0000313" key="1">
    <source>
        <dbReference type="EMBL" id="GAG36130.1"/>
    </source>
</evidence>
<organism evidence="1">
    <name type="scientific">marine sediment metagenome</name>
    <dbReference type="NCBI Taxonomy" id="412755"/>
    <lineage>
        <taxon>unclassified sequences</taxon>
        <taxon>metagenomes</taxon>
        <taxon>ecological metagenomes</taxon>
    </lineage>
</organism>
<protein>
    <submittedName>
        <fullName evidence="1">Uncharacterized protein</fullName>
    </submittedName>
</protein>
<proteinExistence type="predicted"/>
<accession>X0WZI2</accession>
<comment type="caution">
    <text evidence="1">The sequence shown here is derived from an EMBL/GenBank/DDBJ whole genome shotgun (WGS) entry which is preliminary data.</text>
</comment>
<dbReference type="AlphaFoldDB" id="X0WZI2"/>
<feature type="non-terminal residue" evidence="1">
    <location>
        <position position="168"/>
    </location>
</feature>
<dbReference type="GO" id="GO:0006352">
    <property type="term" value="P:DNA-templated transcription initiation"/>
    <property type="evidence" value="ECO:0007669"/>
    <property type="project" value="InterPro"/>
</dbReference>
<reference evidence="1" key="1">
    <citation type="journal article" date="2014" name="Front. Microbiol.">
        <title>High frequency of phylogenetically diverse reductive dehalogenase-homologous genes in deep subseafloor sedimentary metagenomes.</title>
        <authorList>
            <person name="Kawai M."/>
            <person name="Futagami T."/>
            <person name="Toyoda A."/>
            <person name="Takaki Y."/>
            <person name="Nishi S."/>
            <person name="Hori S."/>
            <person name="Arai W."/>
            <person name="Tsubouchi T."/>
            <person name="Morono Y."/>
            <person name="Uchiyama I."/>
            <person name="Ito T."/>
            <person name="Fujiyama A."/>
            <person name="Inagaki F."/>
            <person name="Takami H."/>
        </authorList>
    </citation>
    <scope>NUCLEOTIDE SEQUENCE</scope>
    <source>
        <strain evidence="1">Expedition CK06-06</strain>
    </source>
</reference>